<proteinExistence type="predicted"/>
<feature type="domain" description="Glycosyltransferase 2-like" evidence="1">
    <location>
        <begin position="19"/>
        <end position="94"/>
    </location>
</feature>
<protein>
    <recommendedName>
        <fullName evidence="1">Glycosyltransferase 2-like domain-containing protein</fullName>
    </recommendedName>
</protein>
<sequence>MRSSRRTRISKMEKAMLDIYVFSYNRPQFLDNCLTSISRHAPGARVRVFDDNSSDPRVAEILKKKAESDSIEVILHDGNVFGLHGGLYCNMQRAYEHGLTNDVDIALFIQDDMQLVRDVTNSDLCNIRGYFAETPDAIQIYVSFLKAINHDKTVDQLHISRRCVAYLNNTSSKWAAFFCDVGIFHFGRMKNLQWKFEPGEGENNAKAQIDRLCLGYYAYPFMMYLPYPTTEYYRVKPLLLRVAEWWVGSGFYPYDPMSPADVQRLFQRELTELPEAEAYLAPRGLDKPEPWLFGGALIDLIQTGGVQGWIAGKLGRIIKTTNDCKAELAHLAELLPFSAKPASNVDRKG</sequence>
<reference evidence="2 3" key="1">
    <citation type="journal article" date="2018" name="Appl. Microbiol. Biotechnol.">
        <title>Co-cultivation of the strictly anaerobic methanogen Methanosarcina barkeri with aerobic methanotrophs in an oxygen-limited membrane bioreactor.</title>
        <authorList>
            <person name="In 't Zandt M.H."/>
            <person name="van den Bosch T.J.M."/>
            <person name="Rijkers R."/>
            <person name="van Kessel M.A.H.J."/>
            <person name="Jetten M.S.M."/>
            <person name="Welte C.U."/>
        </authorList>
    </citation>
    <scope>NUCLEOTIDE SEQUENCE [LARGE SCALE GENOMIC DNA]</scope>
    <source>
        <strain evidence="2 3">DSM 17706</strain>
    </source>
</reference>
<dbReference type="InterPro" id="IPR001173">
    <property type="entry name" value="Glyco_trans_2-like"/>
</dbReference>
<dbReference type="SUPFAM" id="SSF53448">
    <property type="entry name" value="Nucleotide-diphospho-sugar transferases"/>
    <property type="match status" value="1"/>
</dbReference>
<dbReference type="Gene3D" id="3.90.550.10">
    <property type="entry name" value="Spore Coat Polysaccharide Biosynthesis Protein SpsA, Chain A"/>
    <property type="match status" value="1"/>
</dbReference>
<dbReference type="InterPro" id="IPR029044">
    <property type="entry name" value="Nucleotide-diphossugar_trans"/>
</dbReference>
<dbReference type="Proteomes" id="UP000245137">
    <property type="component" value="Unassembled WGS sequence"/>
</dbReference>
<evidence type="ECO:0000313" key="2">
    <source>
        <dbReference type="EMBL" id="PWB95613.1"/>
    </source>
</evidence>
<keyword evidence="3" id="KW-1185">Reference proteome</keyword>
<dbReference type="Pfam" id="PF00535">
    <property type="entry name" value="Glycos_transf_2"/>
    <property type="match status" value="1"/>
</dbReference>
<dbReference type="EMBL" id="PUIV01000001">
    <property type="protein sequence ID" value="PWB95613.1"/>
    <property type="molecule type" value="Genomic_DNA"/>
</dbReference>
<gene>
    <name evidence="2" type="ORF">C5689_00375</name>
</gene>
<dbReference type="AlphaFoldDB" id="A0A2U1SVH3"/>
<organism evidence="2 3">
    <name type="scientific">Methylosinus sporium</name>
    <dbReference type="NCBI Taxonomy" id="428"/>
    <lineage>
        <taxon>Bacteria</taxon>
        <taxon>Pseudomonadati</taxon>
        <taxon>Pseudomonadota</taxon>
        <taxon>Alphaproteobacteria</taxon>
        <taxon>Hyphomicrobiales</taxon>
        <taxon>Methylocystaceae</taxon>
        <taxon>Methylosinus</taxon>
    </lineage>
</organism>
<evidence type="ECO:0000313" key="3">
    <source>
        <dbReference type="Proteomes" id="UP000245137"/>
    </source>
</evidence>
<comment type="caution">
    <text evidence="2">The sequence shown here is derived from an EMBL/GenBank/DDBJ whole genome shotgun (WGS) entry which is preliminary data.</text>
</comment>
<accession>A0A2U1SVH3</accession>
<evidence type="ECO:0000259" key="1">
    <source>
        <dbReference type="Pfam" id="PF00535"/>
    </source>
</evidence>
<name>A0A2U1SVH3_METSR</name>